<name>A0A939DC18_9GAMM</name>
<dbReference type="Proteomes" id="UP000664303">
    <property type="component" value="Unassembled WGS sequence"/>
</dbReference>
<gene>
    <name evidence="1" type="ORF">JYP50_01790</name>
</gene>
<sequence>MSIGKFSFIFASSLSLLSSCSDSTGGPPTDLAGEFGENWPFTVNTGEFKCIVDNGEKLALFVHDGTEYAINTFARQREYPRADPILKDHPSFGTKVNIPLSVTRAALNRCESAEE</sequence>
<evidence type="ECO:0008006" key="3">
    <source>
        <dbReference type="Google" id="ProtNLM"/>
    </source>
</evidence>
<evidence type="ECO:0000313" key="1">
    <source>
        <dbReference type="EMBL" id="MBN7795304.1"/>
    </source>
</evidence>
<dbReference type="PROSITE" id="PS51257">
    <property type="entry name" value="PROKAR_LIPOPROTEIN"/>
    <property type="match status" value="1"/>
</dbReference>
<comment type="caution">
    <text evidence="1">The sequence shown here is derived from an EMBL/GenBank/DDBJ whole genome shotgun (WGS) entry which is preliminary data.</text>
</comment>
<proteinExistence type="predicted"/>
<dbReference type="AlphaFoldDB" id="A0A939DC18"/>
<protein>
    <recommendedName>
        <fullName evidence="3">DUF2511 domain-containing protein</fullName>
    </recommendedName>
</protein>
<reference evidence="1" key="1">
    <citation type="submission" date="2021-02" db="EMBL/GenBank/DDBJ databases">
        <title>PHA producing bacteria isolated from coastal sediment in Guangdong, Shenzhen.</title>
        <authorList>
            <person name="Zheng W."/>
            <person name="Yu S."/>
            <person name="Huang Y."/>
        </authorList>
    </citation>
    <scope>NUCLEOTIDE SEQUENCE</scope>
    <source>
        <strain evidence="1">TN14-10</strain>
    </source>
</reference>
<organism evidence="1 2">
    <name type="scientific">Parahaliea mediterranea</name>
    <dbReference type="NCBI Taxonomy" id="651086"/>
    <lineage>
        <taxon>Bacteria</taxon>
        <taxon>Pseudomonadati</taxon>
        <taxon>Pseudomonadota</taxon>
        <taxon>Gammaproteobacteria</taxon>
        <taxon>Cellvibrionales</taxon>
        <taxon>Halieaceae</taxon>
        <taxon>Parahaliea</taxon>
    </lineage>
</organism>
<evidence type="ECO:0000313" key="2">
    <source>
        <dbReference type="Proteomes" id="UP000664303"/>
    </source>
</evidence>
<accession>A0A939DC18</accession>
<dbReference type="EMBL" id="JAFKCZ010000001">
    <property type="protein sequence ID" value="MBN7795304.1"/>
    <property type="molecule type" value="Genomic_DNA"/>
</dbReference>
<dbReference type="RefSeq" id="WP_206558735.1">
    <property type="nucleotide sequence ID" value="NZ_JAFKCZ010000001.1"/>
</dbReference>
<keyword evidence="2" id="KW-1185">Reference proteome</keyword>